<evidence type="ECO:0000313" key="2">
    <source>
        <dbReference type="Proteomes" id="UP001285244"/>
    </source>
</evidence>
<protein>
    <submittedName>
        <fullName evidence="1">RloB family protein</fullName>
    </submittedName>
</protein>
<reference evidence="1 2" key="1">
    <citation type="submission" date="2022-03" db="EMBL/GenBank/DDBJ databases">
        <title>Novel taxa within the pig intestine.</title>
        <authorList>
            <person name="Wylensek D."/>
            <person name="Bishof K."/>
            <person name="Afrizal A."/>
            <person name="Clavel T."/>
        </authorList>
    </citation>
    <scope>NUCLEOTIDE SEQUENCE [LARGE SCALE GENOMIC DNA]</scope>
    <source>
        <strain evidence="1 2">Cla-KB-P134</strain>
    </source>
</reference>
<accession>A0ABU4WLZ0</accession>
<proteinExistence type="predicted"/>
<dbReference type="EMBL" id="JALBUS010000001">
    <property type="protein sequence ID" value="MDX8416429.1"/>
    <property type="molecule type" value="Genomic_DNA"/>
</dbReference>
<organism evidence="1 2">
    <name type="scientific">Absicoccus intestinalis</name>
    <dbReference type="NCBI Taxonomy" id="2926319"/>
    <lineage>
        <taxon>Bacteria</taxon>
        <taxon>Bacillati</taxon>
        <taxon>Bacillota</taxon>
        <taxon>Erysipelotrichia</taxon>
        <taxon>Erysipelotrichales</taxon>
        <taxon>Erysipelotrichaceae</taxon>
        <taxon>Absicoccus</taxon>
    </lineage>
</organism>
<sequence length="214" mass="25383">MAKKDRTGKRKRRSHRSPEMGYYLVVTDTKATEENYFRGLRNSLPNDLKDQLVIKVVKTETKSLLDKCLEQWQLTPQYCNPWIIFDRDLVPNFDQIIYKAQRMGIHVGWSNPCFEIWMFGYFGNIPNIMRSKGCCTKFSELYKKKTGQEYKKSDETIYHKLIQFGDEELALEQAKIKYHQCDKSGEKVPSEMWPCTTVNELVYEIVEKRDKKRI</sequence>
<gene>
    <name evidence="1" type="ORF">MOZ64_01020</name>
</gene>
<dbReference type="Proteomes" id="UP001285244">
    <property type="component" value="Unassembled WGS sequence"/>
</dbReference>
<keyword evidence="2" id="KW-1185">Reference proteome</keyword>
<name>A0ABU4WLZ0_9FIRM</name>
<dbReference type="RefSeq" id="WP_320324764.1">
    <property type="nucleotide sequence ID" value="NZ_JALBUS010000001.1"/>
</dbReference>
<dbReference type="InterPro" id="IPR025591">
    <property type="entry name" value="RloB"/>
</dbReference>
<comment type="caution">
    <text evidence="1">The sequence shown here is derived from an EMBL/GenBank/DDBJ whole genome shotgun (WGS) entry which is preliminary data.</text>
</comment>
<evidence type="ECO:0000313" key="1">
    <source>
        <dbReference type="EMBL" id="MDX8416429.1"/>
    </source>
</evidence>
<dbReference type="Pfam" id="PF13707">
    <property type="entry name" value="RloB"/>
    <property type="match status" value="1"/>
</dbReference>